<feature type="region of interest" description="Disordered" evidence="1">
    <location>
        <begin position="94"/>
        <end position="117"/>
    </location>
</feature>
<keyword evidence="3" id="KW-1185">Reference proteome</keyword>
<dbReference type="EMBL" id="KQ965830">
    <property type="protein sequence ID" value="KXS10329.1"/>
    <property type="molecule type" value="Genomic_DNA"/>
</dbReference>
<sequence length="117" mass="12011">MPSTSIAISIFLASSFPGSSSNAIASASTAFPSTSPACMSSSGGMRGTVSRSARASQFHAVVTSPASAAACKCSTASPRSFLRFSDVALLSGPFLTSRSMPLPRRNRASGEEKKRSE</sequence>
<evidence type="ECO:0000313" key="2">
    <source>
        <dbReference type="EMBL" id="KXS10329.1"/>
    </source>
</evidence>
<name>A0A139A0N3_GONPJ</name>
<accession>A0A139A0N3</accession>
<feature type="compositionally biased region" description="Basic and acidic residues" evidence="1">
    <location>
        <begin position="108"/>
        <end position="117"/>
    </location>
</feature>
<proteinExistence type="predicted"/>
<dbReference type="Proteomes" id="UP000070544">
    <property type="component" value="Unassembled WGS sequence"/>
</dbReference>
<dbReference type="AlphaFoldDB" id="A0A139A0N3"/>
<protein>
    <submittedName>
        <fullName evidence="2">Uncharacterized protein</fullName>
    </submittedName>
</protein>
<evidence type="ECO:0000256" key="1">
    <source>
        <dbReference type="SAM" id="MobiDB-lite"/>
    </source>
</evidence>
<gene>
    <name evidence="2" type="ORF">M427DRAFT_62524</name>
</gene>
<evidence type="ECO:0000313" key="3">
    <source>
        <dbReference type="Proteomes" id="UP000070544"/>
    </source>
</evidence>
<organism evidence="2 3">
    <name type="scientific">Gonapodya prolifera (strain JEL478)</name>
    <name type="common">Monoblepharis prolifera</name>
    <dbReference type="NCBI Taxonomy" id="1344416"/>
    <lineage>
        <taxon>Eukaryota</taxon>
        <taxon>Fungi</taxon>
        <taxon>Fungi incertae sedis</taxon>
        <taxon>Chytridiomycota</taxon>
        <taxon>Chytridiomycota incertae sedis</taxon>
        <taxon>Monoblepharidomycetes</taxon>
        <taxon>Monoblepharidales</taxon>
        <taxon>Gonapodyaceae</taxon>
        <taxon>Gonapodya</taxon>
    </lineage>
</organism>
<reference evidence="2 3" key="1">
    <citation type="journal article" date="2015" name="Genome Biol. Evol.">
        <title>Phylogenomic analyses indicate that early fungi evolved digesting cell walls of algal ancestors of land plants.</title>
        <authorList>
            <person name="Chang Y."/>
            <person name="Wang S."/>
            <person name="Sekimoto S."/>
            <person name="Aerts A.L."/>
            <person name="Choi C."/>
            <person name="Clum A."/>
            <person name="LaButti K.M."/>
            <person name="Lindquist E.A."/>
            <person name="Yee Ngan C."/>
            <person name="Ohm R.A."/>
            <person name="Salamov A.A."/>
            <person name="Grigoriev I.V."/>
            <person name="Spatafora J.W."/>
            <person name="Berbee M.L."/>
        </authorList>
    </citation>
    <scope>NUCLEOTIDE SEQUENCE [LARGE SCALE GENOMIC DNA]</scope>
    <source>
        <strain evidence="2 3">JEL478</strain>
    </source>
</reference>